<sequence>MHTLTRKRDLRKAEPLWAHTPRHTVRTQKRIPAHDVDVLIVGAGISGALMANALIGHKLRVLMVDRRKPISGSSMASTAMIQHEIDVPLHQLNRVLGAADAARIWQRSAKAVEHLASLVDALQIPCQFERKNTLFLSGESYGARALQAEVKAREEAKLEATLLPQTELRARFAIDRTAAIETRISASANPAQLTSGFLRHAQANDIPIVENVEITDIREIEGRNAVATSDGQIITATHVVFCTGYEFLETVAHKNHDIVSTWALATKPRHPRPEWLDEYLVWEGADPYLYFRSTKDGRIIVGGEDEKSDDAFRDPAKLKAKSDILRQKLSDLLGIKIGEPDYRWAAAFGVTAQGLPMIGRVPGMRNTFATMGYGGNGITFSQIAAEIVASSILGHADPDASLFPFV</sequence>
<organism evidence="4 5">
    <name type="scientific">Ensifer oleiphilus</name>
    <dbReference type="NCBI Taxonomy" id="2742698"/>
    <lineage>
        <taxon>Bacteria</taxon>
        <taxon>Pseudomonadati</taxon>
        <taxon>Pseudomonadota</taxon>
        <taxon>Alphaproteobacteria</taxon>
        <taxon>Hyphomicrobiales</taxon>
        <taxon>Rhizobiaceae</taxon>
        <taxon>Sinorhizobium/Ensifer group</taxon>
        <taxon>Ensifer</taxon>
    </lineage>
</organism>
<evidence type="ECO:0000313" key="5">
    <source>
        <dbReference type="Proteomes" id="UP000520198"/>
    </source>
</evidence>
<dbReference type="PANTHER" id="PTHR13847">
    <property type="entry name" value="SARCOSINE DEHYDROGENASE-RELATED"/>
    <property type="match status" value="1"/>
</dbReference>
<dbReference type="EMBL" id="JABWDU010000003">
    <property type="protein sequence ID" value="NVD40317.1"/>
    <property type="molecule type" value="Genomic_DNA"/>
</dbReference>
<feature type="domain" description="FAD dependent oxidoreductase" evidence="3">
    <location>
        <begin position="37"/>
        <end position="389"/>
    </location>
</feature>
<dbReference type="GO" id="GO:0016491">
    <property type="term" value="F:oxidoreductase activity"/>
    <property type="evidence" value="ECO:0007669"/>
    <property type="project" value="UniProtKB-KW"/>
</dbReference>
<dbReference type="Gene3D" id="3.30.9.10">
    <property type="entry name" value="D-Amino Acid Oxidase, subunit A, domain 2"/>
    <property type="match status" value="1"/>
</dbReference>
<gene>
    <name evidence="4" type="ORF">HT585_15725</name>
</gene>
<keyword evidence="2" id="KW-1133">Transmembrane helix</keyword>
<evidence type="ECO:0000256" key="2">
    <source>
        <dbReference type="SAM" id="Phobius"/>
    </source>
</evidence>
<comment type="caution">
    <text evidence="4">The sequence shown here is derived from an EMBL/GenBank/DDBJ whole genome shotgun (WGS) entry which is preliminary data.</text>
</comment>
<keyword evidence="2" id="KW-0472">Membrane</keyword>
<dbReference type="RefSeq" id="WP_176353809.1">
    <property type="nucleotide sequence ID" value="NZ_JABWDU010000003.1"/>
</dbReference>
<proteinExistence type="predicted"/>
<dbReference type="SUPFAM" id="SSF51905">
    <property type="entry name" value="FAD/NAD(P)-binding domain"/>
    <property type="match status" value="1"/>
</dbReference>
<dbReference type="Proteomes" id="UP000520198">
    <property type="component" value="Unassembled WGS sequence"/>
</dbReference>
<feature type="transmembrane region" description="Helical" evidence="2">
    <location>
        <begin position="36"/>
        <end position="55"/>
    </location>
</feature>
<keyword evidence="1" id="KW-0560">Oxidoreductase</keyword>
<keyword evidence="2" id="KW-0812">Transmembrane</keyword>
<name>A0A7Y6Q765_9HYPH</name>
<keyword evidence="5" id="KW-1185">Reference proteome</keyword>
<accession>A0A7Y6Q765</accession>
<reference evidence="4 5" key="1">
    <citation type="submission" date="2020-06" db="EMBL/GenBank/DDBJ databases">
        <authorList>
            <person name="Grouzdev D.S."/>
        </authorList>
    </citation>
    <scope>NUCLEOTIDE SEQUENCE [LARGE SCALE GENOMIC DNA]</scope>
    <source>
        <strain evidence="4 5">HO-A22</strain>
    </source>
</reference>
<dbReference type="Pfam" id="PF01266">
    <property type="entry name" value="DAO"/>
    <property type="match status" value="1"/>
</dbReference>
<evidence type="ECO:0000259" key="3">
    <source>
        <dbReference type="Pfam" id="PF01266"/>
    </source>
</evidence>
<dbReference type="PANTHER" id="PTHR13847:SF201">
    <property type="entry name" value="PUTATIBE OXIDOREDUCTASE"/>
    <property type="match status" value="1"/>
</dbReference>
<dbReference type="GO" id="GO:0005737">
    <property type="term" value="C:cytoplasm"/>
    <property type="evidence" value="ECO:0007669"/>
    <property type="project" value="TreeGrafter"/>
</dbReference>
<protein>
    <submittedName>
        <fullName evidence="4">FAD-binding oxidoreductase</fullName>
    </submittedName>
</protein>
<dbReference type="AlphaFoldDB" id="A0A7Y6Q765"/>
<dbReference type="InterPro" id="IPR036188">
    <property type="entry name" value="FAD/NAD-bd_sf"/>
</dbReference>
<dbReference type="InterPro" id="IPR006076">
    <property type="entry name" value="FAD-dep_OxRdtase"/>
</dbReference>
<evidence type="ECO:0000313" key="4">
    <source>
        <dbReference type="EMBL" id="NVD40317.1"/>
    </source>
</evidence>
<dbReference type="Gene3D" id="3.50.50.60">
    <property type="entry name" value="FAD/NAD(P)-binding domain"/>
    <property type="match status" value="1"/>
</dbReference>
<evidence type="ECO:0000256" key="1">
    <source>
        <dbReference type="ARBA" id="ARBA00023002"/>
    </source>
</evidence>